<organism evidence="1 2">
    <name type="scientific">Streptomyces cinnamoneus</name>
    <name type="common">Streptoverticillium cinnamoneum</name>
    <dbReference type="NCBI Taxonomy" id="53446"/>
    <lineage>
        <taxon>Bacteria</taxon>
        <taxon>Bacillati</taxon>
        <taxon>Actinomycetota</taxon>
        <taxon>Actinomycetes</taxon>
        <taxon>Kitasatosporales</taxon>
        <taxon>Streptomycetaceae</taxon>
        <taxon>Streptomyces</taxon>
        <taxon>Streptomyces cinnamoneus group</taxon>
    </lineage>
</organism>
<dbReference type="Proteomes" id="UP000646244">
    <property type="component" value="Unassembled WGS sequence"/>
</dbReference>
<reference evidence="1" key="1">
    <citation type="journal article" date="2014" name="Int. J. Syst. Evol. Microbiol.">
        <title>Complete genome sequence of Corynebacterium casei LMG S-19264T (=DSM 44701T), isolated from a smear-ripened cheese.</title>
        <authorList>
            <consortium name="US DOE Joint Genome Institute (JGI-PGF)"/>
            <person name="Walter F."/>
            <person name="Albersmeier A."/>
            <person name="Kalinowski J."/>
            <person name="Ruckert C."/>
        </authorList>
    </citation>
    <scope>NUCLEOTIDE SEQUENCE</scope>
    <source>
        <strain evidence="1">JCM 4633</strain>
    </source>
</reference>
<sequence length="83" mass="9159">MTAEASRPPATDPIGALITGWSMPSNSVSFVLITHSPWEMSTGGLEVRDAAEQFREFGGRLSFKRRGHHASWLVRTASKTKKM</sequence>
<protein>
    <submittedName>
        <fullName evidence="1">Uncharacterized protein</fullName>
    </submittedName>
</protein>
<accession>A0A918WQX2</accession>
<evidence type="ECO:0000313" key="2">
    <source>
        <dbReference type="Proteomes" id="UP000646244"/>
    </source>
</evidence>
<reference evidence="1" key="2">
    <citation type="submission" date="2020-09" db="EMBL/GenBank/DDBJ databases">
        <authorList>
            <person name="Sun Q."/>
            <person name="Ohkuma M."/>
        </authorList>
    </citation>
    <scope>NUCLEOTIDE SEQUENCE</scope>
    <source>
        <strain evidence="1">JCM 4633</strain>
    </source>
</reference>
<gene>
    <name evidence="1" type="ORF">GCM10010507_56470</name>
</gene>
<evidence type="ECO:0000313" key="1">
    <source>
        <dbReference type="EMBL" id="GHC70344.1"/>
    </source>
</evidence>
<comment type="caution">
    <text evidence="1">The sequence shown here is derived from an EMBL/GenBank/DDBJ whole genome shotgun (WGS) entry which is preliminary data.</text>
</comment>
<name>A0A918WQX2_STRCJ</name>
<dbReference type="EMBL" id="BMVB01000029">
    <property type="protein sequence ID" value="GHC70344.1"/>
    <property type="molecule type" value="Genomic_DNA"/>
</dbReference>
<proteinExistence type="predicted"/>
<dbReference type="AlphaFoldDB" id="A0A918WQX2"/>